<dbReference type="GO" id="GO:0019677">
    <property type="term" value="P:NAD+ catabolic process"/>
    <property type="evidence" value="ECO:0007669"/>
    <property type="project" value="TreeGrafter"/>
</dbReference>
<comment type="similarity">
    <text evidence="3">Belongs to the Nudix hydrolase family. NudC subfamily.</text>
</comment>
<evidence type="ECO:0000256" key="3">
    <source>
        <dbReference type="ARBA" id="ARBA00009595"/>
    </source>
</evidence>
<evidence type="ECO:0000256" key="5">
    <source>
        <dbReference type="ARBA" id="ARBA00022723"/>
    </source>
</evidence>
<keyword evidence="14" id="KW-1185">Reference proteome</keyword>
<evidence type="ECO:0000256" key="9">
    <source>
        <dbReference type="ARBA" id="ARBA00023679"/>
    </source>
</evidence>
<comment type="cofactor">
    <cofactor evidence="1">
        <name>Mg(2+)</name>
        <dbReference type="ChEBI" id="CHEBI:18420"/>
    </cofactor>
</comment>
<dbReference type="PANTHER" id="PTHR42904:SF6">
    <property type="entry name" value="NAD-CAPPED RNA HYDROLASE NUDT12"/>
    <property type="match status" value="1"/>
</dbReference>
<dbReference type="GO" id="GO:0005829">
    <property type="term" value="C:cytosol"/>
    <property type="evidence" value="ECO:0007669"/>
    <property type="project" value="TreeGrafter"/>
</dbReference>
<dbReference type="CDD" id="cd03429">
    <property type="entry name" value="NUDIX_NADH_pyrophosphatase_Nudt13"/>
    <property type="match status" value="1"/>
</dbReference>
<name>A0AAN7DQE9_9FUNG</name>
<dbReference type="GO" id="GO:0006742">
    <property type="term" value="P:NADP+ catabolic process"/>
    <property type="evidence" value="ECO:0007669"/>
    <property type="project" value="TreeGrafter"/>
</dbReference>
<dbReference type="SUPFAM" id="SSF55811">
    <property type="entry name" value="Nudix"/>
    <property type="match status" value="1"/>
</dbReference>
<dbReference type="Pfam" id="PF12796">
    <property type="entry name" value="Ank_2"/>
    <property type="match status" value="1"/>
</dbReference>
<dbReference type="PROSITE" id="PS50297">
    <property type="entry name" value="ANK_REP_REGION"/>
    <property type="match status" value="1"/>
</dbReference>
<evidence type="ECO:0000313" key="13">
    <source>
        <dbReference type="EMBL" id="KAK4520904.1"/>
    </source>
</evidence>
<dbReference type="InterPro" id="IPR050241">
    <property type="entry name" value="NAD-cap_RNA_hydrolase_NudC"/>
</dbReference>
<evidence type="ECO:0000256" key="10">
    <source>
        <dbReference type="PROSITE-ProRule" id="PRU00023"/>
    </source>
</evidence>
<dbReference type="SUPFAM" id="SSF48403">
    <property type="entry name" value="Ankyrin repeat"/>
    <property type="match status" value="1"/>
</dbReference>
<keyword evidence="10" id="KW-0040">ANK repeat</keyword>
<keyword evidence="5" id="KW-0479">Metal-binding</keyword>
<dbReference type="AlphaFoldDB" id="A0AAN7DQE9"/>
<comment type="caution">
    <text evidence="13">The sequence shown here is derived from an EMBL/GenBank/DDBJ whole genome shotgun (WGS) entry which is preliminary data.</text>
</comment>
<dbReference type="GO" id="GO:0008233">
    <property type="term" value="F:peptidase activity"/>
    <property type="evidence" value="ECO:0007669"/>
    <property type="project" value="UniProtKB-KW"/>
</dbReference>
<dbReference type="PROSITE" id="PS50088">
    <property type="entry name" value="ANK_REPEAT"/>
    <property type="match status" value="1"/>
</dbReference>
<evidence type="ECO:0000256" key="6">
    <source>
        <dbReference type="ARBA" id="ARBA00022801"/>
    </source>
</evidence>
<dbReference type="EC" id="3.6.1.22" evidence="4"/>
<evidence type="ECO:0000256" key="1">
    <source>
        <dbReference type="ARBA" id="ARBA00001946"/>
    </source>
</evidence>
<dbReference type="PANTHER" id="PTHR42904">
    <property type="entry name" value="NUDIX HYDROLASE, NUDC SUBFAMILY"/>
    <property type="match status" value="1"/>
</dbReference>
<organism evidence="13 14">
    <name type="scientific">Mucor velutinosus</name>
    <dbReference type="NCBI Taxonomy" id="708070"/>
    <lineage>
        <taxon>Eukaryota</taxon>
        <taxon>Fungi</taxon>
        <taxon>Fungi incertae sedis</taxon>
        <taxon>Mucoromycota</taxon>
        <taxon>Mucoromycotina</taxon>
        <taxon>Mucoromycetes</taxon>
        <taxon>Mucorales</taxon>
        <taxon>Mucorineae</taxon>
        <taxon>Mucoraceae</taxon>
        <taxon>Mucor</taxon>
    </lineage>
</organism>
<accession>A0AAN7DQE9</accession>
<dbReference type="Pfam" id="PF00293">
    <property type="entry name" value="NUDIX"/>
    <property type="match status" value="1"/>
</dbReference>
<dbReference type="GO" id="GO:0035529">
    <property type="term" value="F:NADH pyrophosphatase activity"/>
    <property type="evidence" value="ECO:0007669"/>
    <property type="project" value="TreeGrafter"/>
</dbReference>
<sequence length="463" mass="51099">MSTTIFEAAAEGNLDYLKKNIKLVNDKNERGWTPLHFAARFGQLEAAKFLKDSKADLSIVNGEGKTAAQVASFWGNDQITKLLTVVASPAPGSSAQGLAAGSPFPDNYTAVFAGNPLNRFGWNRDKPEFLARLARSPKAKYIILNRLKALYDSDGNLHYVGYDQVSSVVDRVYTENELVPNNTDIILVFMGIDESQGQGEDGEFIWALDLTPEGVNEEEYSKLVRGFEAQDLEFSPTLPRAFVMEKSVSAIIAQAAAMVDWNARTKFCSACGKRTTSQEAGYKRNCPALVGQENGEKCISHTGIQNFAYPRTDAVVIVCIVHPNGDKILLGRQKRWPNKMFSCISGFVEAAETLEEAVRREAFEETGVIVDRVAYHSSQPWPFPNSLMLGFIAEAVSTDIHFRDDELEAAEWFTRSEVIAAVKGDKSSTFSMAPKGSLASTLVHAWINDKKWQQPTPTTNAKM</sequence>
<dbReference type="PROSITE" id="PS00893">
    <property type="entry name" value="NUDIX_BOX"/>
    <property type="match status" value="1"/>
</dbReference>
<dbReference type="InterPro" id="IPR036770">
    <property type="entry name" value="Ankyrin_rpt-contain_sf"/>
</dbReference>
<dbReference type="Proteomes" id="UP001304243">
    <property type="component" value="Unassembled WGS sequence"/>
</dbReference>
<evidence type="ECO:0000259" key="11">
    <source>
        <dbReference type="PROSITE" id="PS51462"/>
    </source>
</evidence>
<evidence type="ECO:0000256" key="8">
    <source>
        <dbReference type="ARBA" id="ARBA00023027"/>
    </source>
</evidence>
<dbReference type="InterPro" id="IPR000086">
    <property type="entry name" value="NUDIX_hydrolase_dom"/>
</dbReference>
<dbReference type="GO" id="GO:0005777">
    <property type="term" value="C:peroxisome"/>
    <property type="evidence" value="ECO:0007669"/>
    <property type="project" value="TreeGrafter"/>
</dbReference>
<dbReference type="InterPro" id="IPR015797">
    <property type="entry name" value="NUDIX_hydrolase-like_dom_sf"/>
</dbReference>
<dbReference type="Gene3D" id="3.90.79.10">
    <property type="entry name" value="Nucleoside Triphosphate Pyrophosphohydrolase"/>
    <property type="match status" value="1"/>
</dbReference>
<keyword evidence="6" id="KW-0378">Hydrolase</keyword>
<dbReference type="RefSeq" id="XP_064687570.1">
    <property type="nucleotide sequence ID" value="XM_064826056.1"/>
</dbReference>
<dbReference type="SMART" id="SM00248">
    <property type="entry name" value="ANK"/>
    <property type="match status" value="1"/>
</dbReference>
<evidence type="ECO:0000313" key="12">
    <source>
        <dbReference type="EMBL" id="KAK4512218.1"/>
    </source>
</evidence>
<evidence type="ECO:0000256" key="2">
    <source>
        <dbReference type="ARBA" id="ARBA00001947"/>
    </source>
</evidence>
<dbReference type="PROSITE" id="PS51462">
    <property type="entry name" value="NUDIX"/>
    <property type="match status" value="1"/>
</dbReference>
<feature type="domain" description="Nudix hydrolase" evidence="11">
    <location>
        <begin position="310"/>
        <end position="438"/>
    </location>
</feature>
<dbReference type="GeneID" id="89950473"/>
<keyword evidence="13" id="KW-0645">Protease</keyword>
<dbReference type="GO" id="GO:0006508">
    <property type="term" value="P:proteolysis"/>
    <property type="evidence" value="ECO:0007669"/>
    <property type="project" value="UniProtKB-KW"/>
</dbReference>
<dbReference type="GO" id="GO:0046872">
    <property type="term" value="F:metal ion binding"/>
    <property type="evidence" value="ECO:0007669"/>
    <property type="project" value="UniProtKB-KW"/>
</dbReference>
<dbReference type="EMBL" id="JASEJX010000022">
    <property type="protein sequence ID" value="KAK4512218.1"/>
    <property type="molecule type" value="Genomic_DNA"/>
</dbReference>
<comment type="catalytic activity">
    <reaction evidence="9">
        <text>a 5'-end NAD(+)-phospho-ribonucleoside in mRNA + H2O = a 5'-end phospho-adenosine-phospho-ribonucleoside in mRNA + beta-nicotinamide D-ribonucleotide + 2 H(+)</text>
        <dbReference type="Rhea" id="RHEA:60876"/>
        <dbReference type="Rhea" id="RHEA-COMP:15698"/>
        <dbReference type="Rhea" id="RHEA-COMP:15719"/>
        <dbReference type="ChEBI" id="CHEBI:14649"/>
        <dbReference type="ChEBI" id="CHEBI:15377"/>
        <dbReference type="ChEBI" id="CHEBI:15378"/>
        <dbReference type="ChEBI" id="CHEBI:144029"/>
        <dbReference type="ChEBI" id="CHEBI:144051"/>
    </reaction>
    <physiologicalReaction direction="left-to-right" evidence="9">
        <dbReference type="Rhea" id="RHEA:60877"/>
    </physiologicalReaction>
</comment>
<dbReference type="InterPro" id="IPR049734">
    <property type="entry name" value="NudC-like_C"/>
</dbReference>
<feature type="repeat" description="ANK" evidence="10">
    <location>
        <begin position="30"/>
        <end position="62"/>
    </location>
</feature>
<dbReference type="InterPro" id="IPR020084">
    <property type="entry name" value="NUDIX_hydrolase_CS"/>
</dbReference>
<keyword evidence="8" id="KW-0520">NAD</keyword>
<gene>
    <name evidence="13" type="primary">RCE1</name>
    <name evidence="12" type="ORF">ATC70_003754</name>
    <name evidence="13" type="ORF">ATC70_006787</name>
</gene>
<dbReference type="NCBIfam" id="NF001299">
    <property type="entry name" value="PRK00241.1"/>
    <property type="match status" value="1"/>
</dbReference>
<dbReference type="Gene3D" id="3.90.79.20">
    <property type="match status" value="1"/>
</dbReference>
<evidence type="ECO:0000256" key="4">
    <source>
        <dbReference type="ARBA" id="ARBA00012381"/>
    </source>
</evidence>
<dbReference type="InterPro" id="IPR002110">
    <property type="entry name" value="Ankyrin_rpt"/>
</dbReference>
<dbReference type="EMBL" id="JASEJX010000009">
    <property type="protein sequence ID" value="KAK4520904.1"/>
    <property type="molecule type" value="Genomic_DNA"/>
</dbReference>
<keyword evidence="7" id="KW-0460">Magnesium</keyword>
<protein>
    <recommendedName>
        <fullName evidence="4">NAD(+) diphosphatase</fullName>
        <ecNumber evidence="4">3.6.1.22</ecNumber>
    </recommendedName>
</protein>
<evidence type="ECO:0000313" key="14">
    <source>
        <dbReference type="Proteomes" id="UP001304243"/>
    </source>
</evidence>
<comment type="cofactor">
    <cofactor evidence="2">
        <name>Zn(2+)</name>
        <dbReference type="ChEBI" id="CHEBI:29105"/>
    </cofactor>
</comment>
<dbReference type="Gene3D" id="1.25.40.20">
    <property type="entry name" value="Ankyrin repeat-containing domain"/>
    <property type="match status" value="1"/>
</dbReference>
<proteinExistence type="inferred from homology"/>
<evidence type="ECO:0000256" key="7">
    <source>
        <dbReference type="ARBA" id="ARBA00022842"/>
    </source>
</evidence>
<reference evidence="13 14" key="1">
    <citation type="submission" date="2022-11" db="EMBL/GenBank/DDBJ databases">
        <title>Mucor velutinosus strain NIH1002 WGS.</title>
        <authorList>
            <person name="Subramanian P."/>
            <person name="Mullikin J.C."/>
            <person name="Segre J.A."/>
            <person name="Zelazny A.M."/>
        </authorList>
    </citation>
    <scope>NUCLEOTIDE SEQUENCE [LARGE SCALE GENOMIC DNA]</scope>
    <source>
        <strain evidence="13 14">NIH1002</strain>
    </source>
</reference>